<dbReference type="InterPro" id="IPR036388">
    <property type="entry name" value="WH-like_DNA-bd_sf"/>
</dbReference>
<dbReference type="Proteomes" id="UP000694559">
    <property type="component" value="Unplaced"/>
</dbReference>
<proteinExistence type="predicted"/>
<evidence type="ECO:0000256" key="1">
    <source>
        <dbReference type="ARBA" id="ARBA00022553"/>
    </source>
</evidence>
<dbReference type="InterPro" id="IPR035979">
    <property type="entry name" value="RBD_domain_sf"/>
</dbReference>
<dbReference type="AlphaFoldDB" id="A0A8C6X5V2"/>
<dbReference type="InterPro" id="IPR036390">
    <property type="entry name" value="WH_DNA-bd_sf"/>
</dbReference>
<dbReference type="Pfam" id="PF26088">
    <property type="entry name" value="RRM_LARP4"/>
    <property type="match status" value="1"/>
</dbReference>
<feature type="compositionally biased region" description="Basic residues" evidence="4">
    <location>
        <begin position="480"/>
        <end position="490"/>
    </location>
</feature>
<evidence type="ECO:0000256" key="2">
    <source>
        <dbReference type="ARBA" id="ARBA00022884"/>
    </source>
</evidence>
<name>A0A8C6X5V2_NAJNA</name>
<feature type="compositionally biased region" description="Polar residues" evidence="4">
    <location>
        <begin position="575"/>
        <end position="587"/>
    </location>
</feature>
<accession>A0A8C6X5V2</accession>
<feature type="region of interest" description="Disordered" evidence="4">
    <location>
        <begin position="435"/>
        <end position="520"/>
    </location>
</feature>
<feature type="region of interest" description="Disordered" evidence="4">
    <location>
        <begin position="574"/>
        <end position="593"/>
    </location>
</feature>
<feature type="compositionally biased region" description="Polar residues" evidence="4">
    <location>
        <begin position="467"/>
        <end position="477"/>
    </location>
</feature>
<evidence type="ECO:0000313" key="6">
    <source>
        <dbReference type="Ensembl" id="ENSNNAP00000009433.1"/>
    </source>
</evidence>
<reference evidence="6" key="2">
    <citation type="submission" date="2025-09" db="UniProtKB">
        <authorList>
            <consortium name="Ensembl"/>
        </authorList>
    </citation>
    <scope>IDENTIFICATION</scope>
</reference>
<dbReference type="SUPFAM" id="SSF46785">
    <property type="entry name" value="Winged helix' DNA-binding domain"/>
    <property type="match status" value="1"/>
</dbReference>
<dbReference type="PANTHER" id="PTHR22792:SF43">
    <property type="entry name" value="LA-RELATED PROTEIN 4B"/>
    <property type="match status" value="1"/>
</dbReference>
<dbReference type="Pfam" id="PF05383">
    <property type="entry name" value="La"/>
    <property type="match status" value="1"/>
</dbReference>
<protein>
    <submittedName>
        <fullName evidence="6">La ribonucleoprotein 4B</fullName>
    </submittedName>
</protein>
<dbReference type="GeneTree" id="ENSGT00940000157755"/>
<dbReference type="SMART" id="SM00715">
    <property type="entry name" value="LA"/>
    <property type="match status" value="1"/>
</dbReference>
<dbReference type="SUPFAM" id="SSF54928">
    <property type="entry name" value="RNA-binding domain, RBD"/>
    <property type="match status" value="1"/>
</dbReference>
<keyword evidence="7" id="KW-1185">Reference proteome</keyword>
<feature type="domain" description="HTH La-type RNA-binding" evidence="5">
    <location>
        <begin position="136"/>
        <end position="225"/>
    </location>
</feature>
<keyword evidence="1" id="KW-0597">Phosphoprotein</keyword>
<keyword evidence="2 3" id="KW-0694">RNA-binding</keyword>
<dbReference type="CDD" id="cd12706">
    <property type="entry name" value="RRM_LARP5"/>
    <property type="match status" value="1"/>
</dbReference>
<evidence type="ECO:0000313" key="7">
    <source>
        <dbReference type="Proteomes" id="UP000694559"/>
    </source>
</evidence>
<reference evidence="6" key="1">
    <citation type="submission" date="2025-08" db="UniProtKB">
        <authorList>
            <consortium name="Ensembl"/>
        </authorList>
    </citation>
    <scope>IDENTIFICATION</scope>
</reference>
<evidence type="ECO:0000259" key="5">
    <source>
        <dbReference type="PROSITE" id="PS50961"/>
    </source>
</evidence>
<dbReference type="OMA" id="RMQNTTT"/>
<dbReference type="GO" id="GO:0045727">
    <property type="term" value="P:positive regulation of translation"/>
    <property type="evidence" value="ECO:0007669"/>
    <property type="project" value="TreeGrafter"/>
</dbReference>
<sequence length="702" mass="78722">MTSDQDTKIVAEPQVQQVQEVKDSSHLEPAKVSELNPNAKVWGNHMVHVEASGTERGVSKSWEEVTDHPPDSCKEALEANGDGDKKHQNESLKGHQEPSLSVPLSNQTDMNPLALDHAEYKTVHENTESGKEDLRPEGQEHLREALQKTLEFCLSRENLASDMYLISQMDSDQYVPIITVANLDHVKKLSTNMDLIVEVLRSLPLVQVDEKGEKVRPNQNRCIVILREVPESTPIEEVQALFKGENLPKFINCEFAYNDNWFITFESEADAQQAYRYLREDVKTFQGKPIKARIKAKAIAINSFLPKNGYRPVDMNIYTQQRYTTTFAYLPPVYGPQQQFPLYSLITPQAWSTTHSYIDPSLVAPFPNTGFINGFTAPTFKPTVTPLATLRQYTPRTRNPSKSYLRHTIPTVDRGTGLLESPTIFNLSADRLINGVRSPQTRQPGQNRTRMQSTTSYIKRDVGSGRVESTASDSSPSLGRGRKNSYGYRKKRDDKFVRGQMQSPPPIKPPSPSFELGLSSFPPLPGAAGNLKTEHMFENRLSNVNVSSKEKGISVGTNTVPARIPHEFYLPVSSLPRTSETSPSPSQAPKIHTSGGDEITQFYSFLFLCVCFLIKQERRKPSYAEICQRISKDAAPLQSPKEQKPNNVACGKEEKKPTETLERSKELKSKDQWRPSGRRSPLPPAVGKCLTKEQSTSPKSPQ</sequence>
<dbReference type="CDD" id="cd08036">
    <property type="entry name" value="LARP_5"/>
    <property type="match status" value="1"/>
</dbReference>
<dbReference type="InterPro" id="IPR058699">
    <property type="entry name" value="RRM_LARP4/4B"/>
</dbReference>
<feature type="region of interest" description="Disordered" evidence="4">
    <location>
        <begin position="53"/>
        <end position="109"/>
    </location>
</feature>
<dbReference type="GO" id="GO:0005829">
    <property type="term" value="C:cytosol"/>
    <property type="evidence" value="ECO:0007669"/>
    <property type="project" value="TreeGrafter"/>
</dbReference>
<organism evidence="6 7">
    <name type="scientific">Naja naja</name>
    <name type="common">Indian cobra</name>
    <dbReference type="NCBI Taxonomy" id="35670"/>
    <lineage>
        <taxon>Eukaryota</taxon>
        <taxon>Metazoa</taxon>
        <taxon>Chordata</taxon>
        <taxon>Craniata</taxon>
        <taxon>Vertebrata</taxon>
        <taxon>Euteleostomi</taxon>
        <taxon>Lepidosauria</taxon>
        <taxon>Squamata</taxon>
        <taxon>Bifurcata</taxon>
        <taxon>Unidentata</taxon>
        <taxon>Episquamata</taxon>
        <taxon>Toxicofera</taxon>
        <taxon>Serpentes</taxon>
        <taxon>Colubroidea</taxon>
        <taxon>Elapidae</taxon>
        <taxon>Elapinae</taxon>
        <taxon>Naja</taxon>
    </lineage>
</organism>
<dbReference type="Ensembl" id="ENSNNAT00000009891.1">
    <property type="protein sequence ID" value="ENSNNAP00000009433.1"/>
    <property type="gene ID" value="ENSNNAG00000006297.1"/>
</dbReference>
<feature type="compositionally biased region" description="Basic and acidic residues" evidence="4">
    <location>
        <begin position="651"/>
        <end position="673"/>
    </location>
</feature>
<dbReference type="PROSITE" id="PS50961">
    <property type="entry name" value="HTH_LA"/>
    <property type="match status" value="1"/>
</dbReference>
<evidence type="ECO:0000256" key="4">
    <source>
        <dbReference type="SAM" id="MobiDB-lite"/>
    </source>
</evidence>
<dbReference type="InterPro" id="IPR034900">
    <property type="entry name" value="LARP4B_RRM"/>
</dbReference>
<dbReference type="GO" id="GO:0003730">
    <property type="term" value="F:mRNA 3'-UTR binding"/>
    <property type="evidence" value="ECO:0007669"/>
    <property type="project" value="TreeGrafter"/>
</dbReference>
<feature type="compositionally biased region" description="Polar residues" evidence="4">
    <location>
        <begin position="437"/>
        <end position="457"/>
    </location>
</feature>
<feature type="compositionally biased region" description="Basic and acidic residues" evidence="4">
    <location>
        <begin position="57"/>
        <end position="96"/>
    </location>
</feature>
<dbReference type="InterPro" id="IPR045180">
    <property type="entry name" value="La_dom_prot"/>
</dbReference>
<feature type="region of interest" description="Disordered" evidence="4">
    <location>
        <begin position="637"/>
        <end position="702"/>
    </location>
</feature>
<feature type="compositionally biased region" description="Polar residues" evidence="4">
    <location>
        <begin position="98"/>
        <end position="109"/>
    </location>
</feature>
<dbReference type="Gene3D" id="1.10.10.10">
    <property type="entry name" value="Winged helix-like DNA-binding domain superfamily/Winged helix DNA-binding domain"/>
    <property type="match status" value="1"/>
</dbReference>
<dbReference type="PANTHER" id="PTHR22792">
    <property type="entry name" value="LUPUS LA PROTEIN-RELATED"/>
    <property type="match status" value="1"/>
</dbReference>
<feature type="compositionally biased region" description="Pro residues" evidence="4">
    <location>
        <begin position="503"/>
        <end position="512"/>
    </location>
</feature>
<evidence type="ECO:0000256" key="3">
    <source>
        <dbReference type="PROSITE-ProRule" id="PRU00332"/>
    </source>
</evidence>
<dbReference type="OrthoDB" id="10046764at2759"/>
<dbReference type="GO" id="GO:0010494">
    <property type="term" value="C:cytoplasmic stress granule"/>
    <property type="evidence" value="ECO:0007669"/>
    <property type="project" value="TreeGrafter"/>
</dbReference>
<dbReference type="InterPro" id="IPR006630">
    <property type="entry name" value="La_HTH"/>
</dbReference>
<feature type="compositionally biased region" description="Polar residues" evidence="4">
    <location>
        <begin position="692"/>
        <end position="702"/>
    </location>
</feature>